<name>A0A4S8LZ05_DENBC</name>
<proteinExistence type="predicted"/>
<gene>
    <name evidence="1" type="ORF">K435DRAFT_798905</name>
</gene>
<dbReference type="AlphaFoldDB" id="A0A4S8LZ05"/>
<evidence type="ECO:0000313" key="2">
    <source>
        <dbReference type="Proteomes" id="UP000297245"/>
    </source>
</evidence>
<evidence type="ECO:0000313" key="1">
    <source>
        <dbReference type="EMBL" id="THU94483.1"/>
    </source>
</evidence>
<protein>
    <submittedName>
        <fullName evidence="1">Uncharacterized protein</fullName>
    </submittedName>
</protein>
<organism evidence="1 2">
    <name type="scientific">Dendrothele bispora (strain CBS 962.96)</name>
    <dbReference type="NCBI Taxonomy" id="1314807"/>
    <lineage>
        <taxon>Eukaryota</taxon>
        <taxon>Fungi</taxon>
        <taxon>Dikarya</taxon>
        <taxon>Basidiomycota</taxon>
        <taxon>Agaricomycotina</taxon>
        <taxon>Agaricomycetes</taxon>
        <taxon>Agaricomycetidae</taxon>
        <taxon>Agaricales</taxon>
        <taxon>Agaricales incertae sedis</taxon>
        <taxon>Dendrothele</taxon>
    </lineage>
</organism>
<accession>A0A4S8LZ05</accession>
<reference evidence="1 2" key="1">
    <citation type="journal article" date="2019" name="Nat. Ecol. Evol.">
        <title>Megaphylogeny resolves global patterns of mushroom evolution.</title>
        <authorList>
            <person name="Varga T."/>
            <person name="Krizsan K."/>
            <person name="Foldi C."/>
            <person name="Dima B."/>
            <person name="Sanchez-Garcia M."/>
            <person name="Sanchez-Ramirez S."/>
            <person name="Szollosi G.J."/>
            <person name="Szarkandi J.G."/>
            <person name="Papp V."/>
            <person name="Albert L."/>
            <person name="Andreopoulos W."/>
            <person name="Angelini C."/>
            <person name="Antonin V."/>
            <person name="Barry K.W."/>
            <person name="Bougher N.L."/>
            <person name="Buchanan P."/>
            <person name="Buyck B."/>
            <person name="Bense V."/>
            <person name="Catcheside P."/>
            <person name="Chovatia M."/>
            <person name="Cooper J."/>
            <person name="Damon W."/>
            <person name="Desjardin D."/>
            <person name="Finy P."/>
            <person name="Geml J."/>
            <person name="Haridas S."/>
            <person name="Hughes K."/>
            <person name="Justo A."/>
            <person name="Karasinski D."/>
            <person name="Kautmanova I."/>
            <person name="Kiss B."/>
            <person name="Kocsube S."/>
            <person name="Kotiranta H."/>
            <person name="LaButti K.M."/>
            <person name="Lechner B.E."/>
            <person name="Liimatainen K."/>
            <person name="Lipzen A."/>
            <person name="Lukacs Z."/>
            <person name="Mihaltcheva S."/>
            <person name="Morgado L.N."/>
            <person name="Niskanen T."/>
            <person name="Noordeloos M.E."/>
            <person name="Ohm R.A."/>
            <person name="Ortiz-Santana B."/>
            <person name="Ovrebo C."/>
            <person name="Racz N."/>
            <person name="Riley R."/>
            <person name="Savchenko A."/>
            <person name="Shiryaev A."/>
            <person name="Soop K."/>
            <person name="Spirin V."/>
            <person name="Szebenyi C."/>
            <person name="Tomsovsky M."/>
            <person name="Tulloss R.E."/>
            <person name="Uehling J."/>
            <person name="Grigoriev I.V."/>
            <person name="Vagvolgyi C."/>
            <person name="Papp T."/>
            <person name="Martin F.M."/>
            <person name="Miettinen O."/>
            <person name="Hibbett D.S."/>
            <person name="Nagy L.G."/>
        </authorList>
    </citation>
    <scope>NUCLEOTIDE SEQUENCE [LARGE SCALE GENOMIC DNA]</scope>
    <source>
        <strain evidence="1 2">CBS 962.96</strain>
    </source>
</reference>
<sequence>MPYTIPKSNHQKRELTYQVVSMTPGEKIEPPNVIVFIMVATGAMVEDDLLLELEADEEETGEVGIRGNNSGGLLRIHCSIDNIAQEILRRTEPILLPLDEGEKVVEGSGHGWANAIHEKGETQNGVKKILGTVPDM</sequence>
<dbReference type="Proteomes" id="UP000297245">
    <property type="component" value="Unassembled WGS sequence"/>
</dbReference>
<dbReference type="EMBL" id="ML179223">
    <property type="protein sequence ID" value="THU94483.1"/>
    <property type="molecule type" value="Genomic_DNA"/>
</dbReference>
<keyword evidence="2" id="KW-1185">Reference proteome</keyword>